<name>A0A6G3ZYP3_9BACL</name>
<comment type="caution">
    <text evidence="2">The sequence shown here is derived from an EMBL/GenBank/DDBJ whole genome shotgun (WGS) entry which is preliminary data.</text>
</comment>
<sequence length="294" mass="32662">MKKVLILGGTRFFGKRLVEQLISEQVDITIVTRGYTSDSFGSSVKRLQVDRTDPIALRNALGSSTFDLVYDNICFTPQEAEDAVELLAGRVGKYIVTSSLSVYPFGEPRKKESDVDSYRYPLPVSYPPKEDYAEGKRLVEAVLFQKAPFKVAAVRFPIVLGLDDYTRRLHFHVEHIQQGLPLGIPNLTAPMSFIRSDEAASFLAWLGSSNLEGPVNACSQGEVSIGQIVSLISQATGRQANVFSETEEVHMSPFGIPESWYMDTTKAQAAGYSFQKLGDWLPELIREIVVSQTR</sequence>
<evidence type="ECO:0000259" key="1">
    <source>
        <dbReference type="Pfam" id="PF01370"/>
    </source>
</evidence>
<dbReference type="RefSeq" id="WP_163948135.1">
    <property type="nucleotide sequence ID" value="NZ_JAAIKC010000005.1"/>
</dbReference>
<dbReference type="InterPro" id="IPR001509">
    <property type="entry name" value="Epimerase_deHydtase"/>
</dbReference>
<evidence type="ECO:0000313" key="2">
    <source>
        <dbReference type="EMBL" id="NEW07333.1"/>
    </source>
</evidence>
<reference evidence="2" key="1">
    <citation type="submission" date="2020-02" db="EMBL/GenBank/DDBJ databases">
        <authorList>
            <person name="Shen X.-R."/>
            <person name="Zhang Y.-X."/>
        </authorList>
    </citation>
    <scope>NUCLEOTIDE SEQUENCE</scope>
    <source>
        <strain evidence="2">SYP-B3998</strain>
    </source>
</reference>
<dbReference type="GO" id="GO:0005737">
    <property type="term" value="C:cytoplasm"/>
    <property type="evidence" value="ECO:0007669"/>
    <property type="project" value="TreeGrafter"/>
</dbReference>
<dbReference type="AlphaFoldDB" id="A0A6G3ZYP3"/>
<dbReference type="SUPFAM" id="SSF51735">
    <property type="entry name" value="NAD(P)-binding Rossmann-fold domains"/>
    <property type="match status" value="1"/>
</dbReference>
<dbReference type="EMBL" id="JAAIKC010000005">
    <property type="protein sequence ID" value="NEW07333.1"/>
    <property type="molecule type" value="Genomic_DNA"/>
</dbReference>
<dbReference type="PANTHER" id="PTHR48079">
    <property type="entry name" value="PROTEIN YEEZ"/>
    <property type="match status" value="1"/>
</dbReference>
<dbReference type="GO" id="GO:0004029">
    <property type="term" value="F:aldehyde dehydrogenase (NAD+) activity"/>
    <property type="evidence" value="ECO:0007669"/>
    <property type="project" value="TreeGrafter"/>
</dbReference>
<protein>
    <submittedName>
        <fullName evidence="2">NAD-dependent epimerase/dehydratase family protein</fullName>
    </submittedName>
</protein>
<dbReference type="Gene3D" id="3.40.50.720">
    <property type="entry name" value="NAD(P)-binding Rossmann-like Domain"/>
    <property type="match status" value="1"/>
</dbReference>
<dbReference type="InterPro" id="IPR051783">
    <property type="entry name" value="NAD(P)-dependent_oxidoreduct"/>
</dbReference>
<dbReference type="PANTHER" id="PTHR48079:SF6">
    <property type="entry name" value="NAD(P)-BINDING DOMAIN-CONTAINING PROTEIN-RELATED"/>
    <property type="match status" value="1"/>
</dbReference>
<dbReference type="InterPro" id="IPR036291">
    <property type="entry name" value="NAD(P)-bd_dom_sf"/>
</dbReference>
<organism evidence="2">
    <name type="scientific">Paenibacillus sp. SYP-B3998</name>
    <dbReference type="NCBI Taxonomy" id="2678564"/>
    <lineage>
        <taxon>Bacteria</taxon>
        <taxon>Bacillati</taxon>
        <taxon>Bacillota</taxon>
        <taxon>Bacilli</taxon>
        <taxon>Bacillales</taxon>
        <taxon>Paenibacillaceae</taxon>
        <taxon>Paenibacillus</taxon>
    </lineage>
</organism>
<feature type="domain" description="NAD-dependent epimerase/dehydratase" evidence="1">
    <location>
        <begin position="4"/>
        <end position="206"/>
    </location>
</feature>
<gene>
    <name evidence="2" type="ORF">GK047_15110</name>
</gene>
<proteinExistence type="predicted"/>
<dbReference type="Pfam" id="PF01370">
    <property type="entry name" value="Epimerase"/>
    <property type="match status" value="1"/>
</dbReference>
<accession>A0A6G3ZYP3</accession>